<organism evidence="2">
    <name type="scientific">uncultured Caudovirales phage</name>
    <dbReference type="NCBI Taxonomy" id="2100421"/>
    <lineage>
        <taxon>Viruses</taxon>
        <taxon>Duplodnaviria</taxon>
        <taxon>Heunggongvirae</taxon>
        <taxon>Uroviricota</taxon>
        <taxon>Caudoviricetes</taxon>
        <taxon>Peduoviridae</taxon>
        <taxon>Maltschvirus</taxon>
        <taxon>Maltschvirus maltsch</taxon>
    </lineage>
</organism>
<feature type="non-terminal residue" evidence="2">
    <location>
        <position position="146"/>
    </location>
</feature>
<dbReference type="Gene3D" id="3.30.1380.10">
    <property type="match status" value="1"/>
</dbReference>
<evidence type="ECO:0000313" key="2">
    <source>
        <dbReference type="EMBL" id="CAB4155431.1"/>
    </source>
</evidence>
<reference evidence="2" key="1">
    <citation type="submission" date="2020-04" db="EMBL/GenBank/DDBJ databases">
        <authorList>
            <person name="Chiriac C."/>
            <person name="Salcher M."/>
            <person name="Ghai R."/>
            <person name="Kavagutti S V."/>
        </authorList>
    </citation>
    <scope>NUCLEOTIDE SEQUENCE</scope>
</reference>
<name>A0A6J5ND19_9CAUD</name>
<dbReference type="InterPro" id="IPR003709">
    <property type="entry name" value="VanY-like_core_dom"/>
</dbReference>
<protein>
    <submittedName>
        <fullName evidence="2">Peptidase M15B</fullName>
    </submittedName>
</protein>
<dbReference type="GO" id="GO:0006508">
    <property type="term" value="P:proteolysis"/>
    <property type="evidence" value="ECO:0007669"/>
    <property type="project" value="InterPro"/>
</dbReference>
<dbReference type="GO" id="GO:0008233">
    <property type="term" value="F:peptidase activity"/>
    <property type="evidence" value="ECO:0007669"/>
    <property type="project" value="InterPro"/>
</dbReference>
<gene>
    <name evidence="2" type="ORF">UFOVP668_1</name>
</gene>
<dbReference type="EMBL" id="LR796641">
    <property type="protein sequence ID" value="CAB4155431.1"/>
    <property type="molecule type" value="Genomic_DNA"/>
</dbReference>
<sequence length="146" mass="16171">MKYPYKKLVVPADLEKLGNGKLKPAMLSSVKCGGTMYTPVAAKFNELYDAALAAGNKLRNVGDYRSFEAQLGLFKERYRPAEDRDWKDKKKGILNDPDRVKRTYEGETWLLRNGFAPCSTPGKSNHGYGLAIDVGVERAGKLVALA</sequence>
<feature type="domain" description="D-alanyl-D-alanine carboxypeptidase-like core" evidence="1">
    <location>
        <begin position="39"/>
        <end position="139"/>
    </location>
</feature>
<evidence type="ECO:0000259" key="1">
    <source>
        <dbReference type="Pfam" id="PF02557"/>
    </source>
</evidence>
<proteinExistence type="predicted"/>
<dbReference type="Pfam" id="PF02557">
    <property type="entry name" value="VanY"/>
    <property type="match status" value="1"/>
</dbReference>
<dbReference type="SUPFAM" id="SSF55166">
    <property type="entry name" value="Hedgehog/DD-peptidase"/>
    <property type="match status" value="1"/>
</dbReference>
<accession>A0A6J5ND19</accession>
<dbReference type="InterPro" id="IPR009045">
    <property type="entry name" value="Zn_M74/Hedgehog-like"/>
</dbReference>